<reference evidence="1 2" key="1">
    <citation type="journal article" date="2019" name="Genome Biol. Evol.">
        <title>Insights into the evolution of the New World diploid cottons (Gossypium, subgenus Houzingenia) based on genome sequencing.</title>
        <authorList>
            <person name="Grover C.E."/>
            <person name="Arick M.A. 2nd"/>
            <person name="Thrash A."/>
            <person name="Conover J.L."/>
            <person name="Sanders W.S."/>
            <person name="Peterson D.G."/>
            <person name="Frelichowski J.E."/>
            <person name="Scheffler J.A."/>
            <person name="Scheffler B.E."/>
            <person name="Wendel J.F."/>
        </authorList>
    </citation>
    <scope>NUCLEOTIDE SEQUENCE [LARGE SCALE GENOMIC DNA]</scope>
    <source>
        <strain evidence="1">0</strain>
        <tissue evidence="1">Leaf</tissue>
    </source>
</reference>
<name>A0A7J9HSL4_9ROSI</name>
<dbReference type="EMBL" id="JABFAD010000011">
    <property type="protein sequence ID" value="MBA0812618.1"/>
    <property type="molecule type" value="Genomic_DNA"/>
</dbReference>
<gene>
    <name evidence="1" type="ORF">Gohar_026570</name>
</gene>
<proteinExistence type="predicted"/>
<dbReference type="OrthoDB" id="10371080at2759"/>
<feature type="non-terminal residue" evidence="1">
    <location>
        <position position="38"/>
    </location>
</feature>
<sequence>MTTSFVVCLIILWFVNPKLKLSWLKVQSIENFGFNNFP</sequence>
<organism evidence="1 2">
    <name type="scientific">Gossypium harknessii</name>
    <dbReference type="NCBI Taxonomy" id="34285"/>
    <lineage>
        <taxon>Eukaryota</taxon>
        <taxon>Viridiplantae</taxon>
        <taxon>Streptophyta</taxon>
        <taxon>Embryophyta</taxon>
        <taxon>Tracheophyta</taxon>
        <taxon>Spermatophyta</taxon>
        <taxon>Magnoliopsida</taxon>
        <taxon>eudicotyledons</taxon>
        <taxon>Gunneridae</taxon>
        <taxon>Pentapetalae</taxon>
        <taxon>rosids</taxon>
        <taxon>malvids</taxon>
        <taxon>Malvales</taxon>
        <taxon>Malvaceae</taxon>
        <taxon>Malvoideae</taxon>
        <taxon>Gossypium</taxon>
    </lineage>
</organism>
<accession>A0A7J9HSL4</accession>
<evidence type="ECO:0000313" key="1">
    <source>
        <dbReference type="EMBL" id="MBA0812618.1"/>
    </source>
</evidence>
<protein>
    <submittedName>
        <fullName evidence="1">Uncharacterized protein</fullName>
    </submittedName>
</protein>
<dbReference type="Proteomes" id="UP000593560">
    <property type="component" value="Unassembled WGS sequence"/>
</dbReference>
<keyword evidence="2" id="KW-1185">Reference proteome</keyword>
<comment type="caution">
    <text evidence="1">The sequence shown here is derived from an EMBL/GenBank/DDBJ whole genome shotgun (WGS) entry which is preliminary data.</text>
</comment>
<evidence type="ECO:0000313" key="2">
    <source>
        <dbReference type="Proteomes" id="UP000593560"/>
    </source>
</evidence>
<dbReference type="AlphaFoldDB" id="A0A7J9HSL4"/>